<dbReference type="SUPFAM" id="SSF46689">
    <property type="entry name" value="Homeodomain-like"/>
    <property type="match status" value="1"/>
</dbReference>
<evidence type="ECO:0000256" key="2">
    <source>
        <dbReference type="ARBA" id="ARBA00023125"/>
    </source>
</evidence>
<evidence type="ECO:0000256" key="3">
    <source>
        <dbReference type="ARBA" id="ARBA00023163"/>
    </source>
</evidence>
<dbReference type="PATRIC" id="fig|1263870.3.peg.7024"/>
<keyword evidence="4" id="KW-1133">Transmembrane helix</keyword>
<keyword evidence="4" id="KW-0812">Transmembrane</keyword>
<dbReference type="SUPFAM" id="SSF53822">
    <property type="entry name" value="Periplasmic binding protein-like I"/>
    <property type="match status" value="1"/>
</dbReference>
<organism evidence="6 7">
    <name type="scientific">Rhodopirellula sallentina SM41</name>
    <dbReference type="NCBI Taxonomy" id="1263870"/>
    <lineage>
        <taxon>Bacteria</taxon>
        <taxon>Pseudomonadati</taxon>
        <taxon>Planctomycetota</taxon>
        <taxon>Planctomycetia</taxon>
        <taxon>Pirellulales</taxon>
        <taxon>Pirellulaceae</taxon>
        <taxon>Rhodopirellula</taxon>
    </lineage>
</organism>
<dbReference type="AlphaFoldDB" id="M5U261"/>
<keyword evidence="3" id="KW-0804">Transcription</keyword>
<evidence type="ECO:0000256" key="1">
    <source>
        <dbReference type="ARBA" id="ARBA00023015"/>
    </source>
</evidence>
<dbReference type="PROSITE" id="PS01124">
    <property type="entry name" value="HTH_ARAC_FAMILY_2"/>
    <property type="match status" value="1"/>
</dbReference>
<dbReference type="Pfam" id="PF22177">
    <property type="entry name" value="PBP1_XylR"/>
    <property type="match status" value="1"/>
</dbReference>
<dbReference type="Gene3D" id="1.10.10.60">
    <property type="entry name" value="Homeodomain-like"/>
    <property type="match status" value="1"/>
</dbReference>
<dbReference type="CDD" id="cd01543">
    <property type="entry name" value="PBP1_XylR"/>
    <property type="match status" value="1"/>
</dbReference>
<keyword evidence="2" id="KW-0238">DNA-binding</keyword>
<keyword evidence="4" id="KW-0472">Membrane</keyword>
<name>M5U261_9BACT</name>
<evidence type="ECO:0000313" key="6">
    <source>
        <dbReference type="EMBL" id="EMI51941.1"/>
    </source>
</evidence>
<dbReference type="GO" id="GO:0000976">
    <property type="term" value="F:transcription cis-regulatory region binding"/>
    <property type="evidence" value="ECO:0007669"/>
    <property type="project" value="TreeGrafter"/>
</dbReference>
<dbReference type="GO" id="GO:0003700">
    <property type="term" value="F:DNA-binding transcription factor activity"/>
    <property type="evidence" value="ECO:0007669"/>
    <property type="project" value="InterPro"/>
</dbReference>
<feature type="transmembrane region" description="Helical" evidence="4">
    <location>
        <begin position="36"/>
        <end position="58"/>
    </location>
</feature>
<protein>
    <submittedName>
        <fullName evidence="6">Xylose operon regulatory protein</fullName>
    </submittedName>
</protein>
<gene>
    <name evidence="6" type="ORF">RSSM_06621</name>
</gene>
<reference evidence="6 7" key="1">
    <citation type="journal article" date="2013" name="Mar. Genomics">
        <title>Expression of sulfatases in Rhodopirellula baltica and the diversity of sulfatases in the genus Rhodopirellula.</title>
        <authorList>
            <person name="Wegner C.E."/>
            <person name="Richter-Heitmann T."/>
            <person name="Klindworth A."/>
            <person name="Klockow C."/>
            <person name="Richter M."/>
            <person name="Achstetter T."/>
            <person name="Glockner F.O."/>
            <person name="Harder J."/>
        </authorList>
    </citation>
    <scope>NUCLEOTIDE SEQUENCE [LARGE SCALE GENOMIC DNA]</scope>
    <source>
        <strain evidence="6 7">SM41</strain>
    </source>
</reference>
<dbReference type="InterPro" id="IPR028082">
    <property type="entry name" value="Peripla_BP_I"/>
</dbReference>
<evidence type="ECO:0000256" key="4">
    <source>
        <dbReference type="SAM" id="Phobius"/>
    </source>
</evidence>
<dbReference type="Proteomes" id="UP000011885">
    <property type="component" value="Unassembled WGS sequence"/>
</dbReference>
<dbReference type="SMART" id="SM00342">
    <property type="entry name" value="HTH_ARAC"/>
    <property type="match status" value="1"/>
</dbReference>
<dbReference type="InterPro" id="IPR054031">
    <property type="entry name" value="XylR_PBP1"/>
</dbReference>
<dbReference type="Gene3D" id="3.40.50.2300">
    <property type="match status" value="2"/>
</dbReference>
<proteinExistence type="predicted"/>
<dbReference type="EMBL" id="ANOH01000464">
    <property type="protein sequence ID" value="EMI51941.1"/>
    <property type="molecule type" value="Genomic_DNA"/>
</dbReference>
<evidence type="ECO:0000259" key="5">
    <source>
        <dbReference type="PROSITE" id="PS01124"/>
    </source>
</evidence>
<keyword evidence="1" id="KW-0805">Transcription regulation</keyword>
<dbReference type="PANTHER" id="PTHR30146:SF24">
    <property type="entry name" value="XYLOSE OPERON REGULATORY PROTEIN"/>
    <property type="match status" value="1"/>
</dbReference>
<sequence length="456" mass="50961">MSFRAEVVQFASSLTPIGLSRTSQCVKNRPRQIGAFAFLFVANAVAGVRIAGASIVSFDDLTMAKQQPRRAPNRIPQVTVLVDTSTDWGRQTISGILHYAQKHGPWHMSVEPRGRSDPMHLPSDWDGDGIIARISTTKLASELRCRNVPVVNISGIELEGIQFPRVSTDYGATAELAAEHFRTRGFRRFAYVGPLDLTYVTQHAAEFERRTANDNLPLKQFNYAHESMASQRWRRQRQRLEKWLAELEKPIAIFCWGTAASCQLLDVCRGQQIIVPDQVAVLAGDNDDLIAQATVPPMSAILNPCPQIGFRAAERLEELMSGGYDNGKPMQIAPIEVVTRGSTDILAIEDEELYAAVRFIRENAFGELTVEQVARSVPMARRALERKFVESFGRSPLSEIRRLRIARVKQLLATTDLSISKVADASGFGTPEYMTSVFKKETQLTPLRYRSKTRAR</sequence>
<dbReference type="PANTHER" id="PTHR30146">
    <property type="entry name" value="LACI-RELATED TRANSCRIPTIONAL REPRESSOR"/>
    <property type="match status" value="1"/>
</dbReference>
<evidence type="ECO:0000313" key="7">
    <source>
        <dbReference type="Proteomes" id="UP000011885"/>
    </source>
</evidence>
<dbReference type="InterPro" id="IPR046335">
    <property type="entry name" value="LacI/GalR-like_sensor"/>
</dbReference>
<keyword evidence="7" id="KW-1185">Reference proteome</keyword>
<accession>M5U261</accession>
<comment type="caution">
    <text evidence="6">The sequence shown here is derived from an EMBL/GenBank/DDBJ whole genome shotgun (WGS) entry which is preliminary data.</text>
</comment>
<dbReference type="Pfam" id="PF12833">
    <property type="entry name" value="HTH_18"/>
    <property type="match status" value="1"/>
</dbReference>
<dbReference type="InterPro" id="IPR018060">
    <property type="entry name" value="HTH_AraC"/>
</dbReference>
<dbReference type="InterPro" id="IPR009057">
    <property type="entry name" value="Homeodomain-like_sf"/>
</dbReference>
<feature type="domain" description="HTH araC/xylS-type" evidence="5">
    <location>
        <begin position="354"/>
        <end position="452"/>
    </location>
</feature>
<dbReference type="Pfam" id="PF13377">
    <property type="entry name" value="Peripla_BP_3"/>
    <property type="match status" value="1"/>
</dbReference>